<evidence type="ECO:0000256" key="1">
    <source>
        <dbReference type="SAM" id="MobiDB-lite"/>
    </source>
</evidence>
<reference evidence="4 5" key="1">
    <citation type="journal article" date="2024" name="Commun. Biol.">
        <title>Comparative genomic analysis of thermophilic fungi reveals convergent evolutionary adaptations and gene losses.</title>
        <authorList>
            <person name="Steindorff A.S."/>
            <person name="Aguilar-Pontes M.V."/>
            <person name="Robinson A.J."/>
            <person name="Andreopoulos B."/>
            <person name="LaButti K."/>
            <person name="Kuo A."/>
            <person name="Mondo S."/>
            <person name="Riley R."/>
            <person name="Otillar R."/>
            <person name="Haridas S."/>
            <person name="Lipzen A."/>
            <person name="Grimwood J."/>
            <person name="Schmutz J."/>
            <person name="Clum A."/>
            <person name="Reid I.D."/>
            <person name="Moisan M.C."/>
            <person name="Butler G."/>
            <person name="Nguyen T.T.M."/>
            <person name="Dewar K."/>
            <person name="Conant G."/>
            <person name="Drula E."/>
            <person name="Henrissat B."/>
            <person name="Hansel C."/>
            <person name="Singer S."/>
            <person name="Hutchinson M.I."/>
            <person name="de Vries R.P."/>
            <person name="Natvig D.O."/>
            <person name="Powell A.J."/>
            <person name="Tsang A."/>
            <person name="Grigoriev I.V."/>
        </authorList>
    </citation>
    <scope>NUCLEOTIDE SEQUENCE [LARGE SCALE GENOMIC DNA]</scope>
    <source>
        <strain evidence="4 5">CBS 494.80</strain>
    </source>
</reference>
<dbReference type="Proteomes" id="UP001595075">
    <property type="component" value="Unassembled WGS sequence"/>
</dbReference>
<comment type="caution">
    <text evidence="4">The sequence shown here is derived from an EMBL/GenBank/DDBJ whole genome shotgun (WGS) entry which is preliminary data.</text>
</comment>
<keyword evidence="2" id="KW-0472">Membrane</keyword>
<gene>
    <name evidence="4" type="ORF">VTL71DRAFT_11436</name>
</gene>
<feature type="region of interest" description="Disordered" evidence="1">
    <location>
        <begin position="236"/>
        <end position="268"/>
    </location>
</feature>
<feature type="chain" id="PRO_5046303103" evidence="3">
    <location>
        <begin position="18"/>
        <end position="461"/>
    </location>
</feature>
<feature type="region of interest" description="Disordered" evidence="1">
    <location>
        <begin position="359"/>
        <end position="429"/>
    </location>
</feature>
<name>A0ABR4CQ11_9HELO</name>
<proteinExistence type="predicted"/>
<sequence length="461" mass="48815">MSCRIGLSWLLITTVSGLQWFGPQETVSATATADWTPAPTGTAEDSAHKLFNRQALGAYPANLLGWQGPRHGGAYCGDDSYVAYVTDIEVVGCCKSEGSCDAVYTSCIDTKDPPPKGATVLGVMTCSSLCYQNTYQNGYHQYGCGSYSIGEQVVTSYAGSNPQLSVVFVVTAGILEERKEDFTINTATSESQKTSTIEIELFATSEAISDSSSESTRRVTEATSRSLTIVTEDSPSSSLAVGASTTRNGGTTLSAPTTSKSATSTPVVDGPNVGPKGLSTGAKIAIGVVAAVIAIIAIALLAFCIYRRQKKNKKTKHFLSTSTDGGNPPVAQYDQPIMGTRKNPTELFHDQPIQSKEAQFQHLPASPSPQYGRETGHTNSLAPSYELDPAHTPIQQMSPQSTISSPTFRSNSPHPSSLSPGPTMPQYSHMYELPTGRAVRVTELDGSQASRPGMHASYGGV</sequence>
<keyword evidence="2" id="KW-0812">Transmembrane</keyword>
<accession>A0ABR4CQ11</accession>
<evidence type="ECO:0000256" key="3">
    <source>
        <dbReference type="SAM" id="SignalP"/>
    </source>
</evidence>
<feature type="transmembrane region" description="Helical" evidence="2">
    <location>
        <begin position="284"/>
        <end position="306"/>
    </location>
</feature>
<dbReference type="EMBL" id="JAZHXI010000004">
    <property type="protein sequence ID" value="KAL2072093.1"/>
    <property type="molecule type" value="Genomic_DNA"/>
</dbReference>
<feature type="signal peptide" evidence="3">
    <location>
        <begin position="1"/>
        <end position="17"/>
    </location>
</feature>
<feature type="compositionally biased region" description="Polar residues" evidence="1">
    <location>
        <begin position="393"/>
        <end position="420"/>
    </location>
</feature>
<keyword evidence="3" id="KW-0732">Signal</keyword>
<keyword evidence="5" id="KW-1185">Reference proteome</keyword>
<feature type="compositionally biased region" description="Low complexity" evidence="1">
    <location>
        <begin position="251"/>
        <end position="266"/>
    </location>
</feature>
<keyword evidence="2" id="KW-1133">Transmembrane helix</keyword>
<evidence type="ECO:0000313" key="5">
    <source>
        <dbReference type="Proteomes" id="UP001595075"/>
    </source>
</evidence>
<evidence type="ECO:0000313" key="4">
    <source>
        <dbReference type="EMBL" id="KAL2072093.1"/>
    </source>
</evidence>
<feature type="compositionally biased region" description="Polar residues" evidence="1">
    <location>
        <begin position="236"/>
        <end position="250"/>
    </location>
</feature>
<evidence type="ECO:0000256" key="2">
    <source>
        <dbReference type="SAM" id="Phobius"/>
    </source>
</evidence>
<protein>
    <submittedName>
        <fullName evidence="4">Uncharacterized protein</fullName>
    </submittedName>
</protein>
<organism evidence="4 5">
    <name type="scientific">Oculimacula yallundae</name>
    <dbReference type="NCBI Taxonomy" id="86028"/>
    <lineage>
        <taxon>Eukaryota</taxon>
        <taxon>Fungi</taxon>
        <taxon>Dikarya</taxon>
        <taxon>Ascomycota</taxon>
        <taxon>Pezizomycotina</taxon>
        <taxon>Leotiomycetes</taxon>
        <taxon>Helotiales</taxon>
        <taxon>Ploettnerulaceae</taxon>
        <taxon>Oculimacula</taxon>
    </lineage>
</organism>